<dbReference type="InterPro" id="IPR028098">
    <property type="entry name" value="Glyco_trans_4-like_N"/>
</dbReference>
<gene>
    <name evidence="5" type="ORF">H9638_04615</name>
</gene>
<evidence type="ECO:0000256" key="1">
    <source>
        <dbReference type="ARBA" id="ARBA00022676"/>
    </source>
</evidence>
<keyword evidence="2" id="KW-0808">Transferase</keyword>
<evidence type="ECO:0000256" key="3">
    <source>
        <dbReference type="SAM" id="MobiDB-lite"/>
    </source>
</evidence>
<name>A0ABR8YG52_9MICC</name>
<keyword evidence="1" id="KW-0328">Glycosyltransferase</keyword>
<dbReference type="EMBL" id="JACSQC010000002">
    <property type="protein sequence ID" value="MBD8043091.1"/>
    <property type="molecule type" value="Genomic_DNA"/>
</dbReference>
<dbReference type="SUPFAM" id="SSF53756">
    <property type="entry name" value="UDP-Glycosyltransferase/glycogen phosphorylase"/>
    <property type="match status" value="1"/>
</dbReference>
<evidence type="ECO:0000256" key="2">
    <source>
        <dbReference type="ARBA" id="ARBA00022679"/>
    </source>
</evidence>
<feature type="domain" description="Glycosyltransferase subfamily 4-like N-terminal" evidence="4">
    <location>
        <begin position="15"/>
        <end position="192"/>
    </location>
</feature>
<dbReference type="PANTHER" id="PTHR12526">
    <property type="entry name" value="GLYCOSYLTRANSFERASE"/>
    <property type="match status" value="1"/>
</dbReference>
<organism evidence="5 6">
    <name type="scientific">Arthrobacter pullicola</name>
    <dbReference type="NCBI Taxonomy" id="2762224"/>
    <lineage>
        <taxon>Bacteria</taxon>
        <taxon>Bacillati</taxon>
        <taxon>Actinomycetota</taxon>
        <taxon>Actinomycetes</taxon>
        <taxon>Micrococcales</taxon>
        <taxon>Micrococcaceae</taxon>
        <taxon>Arthrobacter</taxon>
    </lineage>
</organism>
<dbReference type="RefSeq" id="WP_191746035.1">
    <property type="nucleotide sequence ID" value="NZ_JACSQC010000002.1"/>
</dbReference>
<proteinExistence type="predicted"/>
<protein>
    <submittedName>
        <fullName evidence="5">Glycosyltransferase</fullName>
    </submittedName>
</protein>
<dbReference type="Proteomes" id="UP000652763">
    <property type="component" value="Unassembled WGS sequence"/>
</dbReference>
<evidence type="ECO:0000313" key="5">
    <source>
        <dbReference type="EMBL" id="MBD8043091.1"/>
    </source>
</evidence>
<dbReference type="PANTHER" id="PTHR12526:SF638">
    <property type="entry name" value="SPORE COAT PROTEIN SA"/>
    <property type="match status" value="1"/>
</dbReference>
<dbReference type="Gene3D" id="3.40.50.2000">
    <property type="entry name" value="Glycogen Phosphorylase B"/>
    <property type="match status" value="2"/>
</dbReference>
<sequence>MRLQVHDFSGHPFQAELSRELAARGHSVDHVYSAQYSSGKGVLERTPQDPALLGFSPLDSGQPFRKYSALGRLRFEQAYARTWLEHNQRTAPECIVACNVPLLALEQFRRAAARRNQPWLLWHQDLFSNAISEELARRLPAPLAGSGSALVRRIEAGIVRSASQAVVIGEEFRLAYRRWGLDTGHVTVIPNWAPLAEIVPRPRGNAWAAVHLPGEPELRLLYAGTLGRKHNPLLLADLLRSALAAGLPARLIVASEGEGIEMLRADLMQDPDLPVTLLPFQPAADLPDMLGSADVLVTILEPGASRFSIPSKVMSSLAAGRPILGLMPEDNPAAADILEAKGYVGPPTEFGVAGAVAWLRNLTRDPSAAQELGARGRELAESRFGIVPIADRFEEVLRRALPETDPVPGRRPRPAHARTTRGARRKQQNAAA</sequence>
<reference evidence="5 6" key="1">
    <citation type="submission" date="2020-08" db="EMBL/GenBank/DDBJ databases">
        <title>A Genomic Blueprint of the Chicken Gut Microbiome.</title>
        <authorList>
            <person name="Gilroy R."/>
            <person name="Ravi A."/>
            <person name="Getino M."/>
            <person name="Pursley I."/>
            <person name="Horton D.L."/>
            <person name="Alikhan N.-F."/>
            <person name="Baker D."/>
            <person name="Gharbi K."/>
            <person name="Hall N."/>
            <person name="Watson M."/>
            <person name="Adriaenssens E.M."/>
            <person name="Foster-Nyarko E."/>
            <person name="Jarju S."/>
            <person name="Secka A."/>
            <person name="Antonio M."/>
            <person name="Oren A."/>
            <person name="Chaudhuri R."/>
            <person name="La Ragione R.M."/>
            <person name="Hildebrand F."/>
            <person name="Pallen M.J."/>
        </authorList>
    </citation>
    <scope>NUCLEOTIDE SEQUENCE [LARGE SCALE GENOMIC DNA]</scope>
    <source>
        <strain evidence="5 6">Sa2BUA2</strain>
    </source>
</reference>
<keyword evidence="6" id="KW-1185">Reference proteome</keyword>
<feature type="region of interest" description="Disordered" evidence="3">
    <location>
        <begin position="400"/>
        <end position="432"/>
    </location>
</feature>
<dbReference type="Pfam" id="PF13579">
    <property type="entry name" value="Glyco_trans_4_4"/>
    <property type="match status" value="1"/>
</dbReference>
<feature type="compositionally biased region" description="Basic residues" evidence="3">
    <location>
        <begin position="410"/>
        <end position="432"/>
    </location>
</feature>
<comment type="caution">
    <text evidence="5">The sequence shown here is derived from an EMBL/GenBank/DDBJ whole genome shotgun (WGS) entry which is preliminary data.</text>
</comment>
<evidence type="ECO:0000259" key="4">
    <source>
        <dbReference type="Pfam" id="PF13579"/>
    </source>
</evidence>
<accession>A0ABR8YG52</accession>
<evidence type="ECO:0000313" key="6">
    <source>
        <dbReference type="Proteomes" id="UP000652763"/>
    </source>
</evidence>